<comment type="similarity">
    <text evidence="2 9">Belongs to the resistance-nodulation-cell division (RND) (TC 2.A.6) family.</text>
</comment>
<dbReference type="GO" id="GO:0005886">
    <property type="term" value="C:plasma membrane"/>
    <property type="evidence" value="ECO:0007669"/>
    <property type="project" value="UniProtKB-SubCell"/>
</dbReference>
<feature type="transmembrane region" description="Helical" evidence="9">
    <location>
        <begin position="981"/>
        <end position="1003"/>
    </location>
</feature>
<evidence type="ECO:0000256" key="3">
    <source>
        <dbReference type="ARBA" id="ARBA00022448"/>
    </source>
</evidence>
<dbReference type="Pfam" id="PF00873">
    <property type="entry name" value="ACR_tran"/>
    <property type="match status" value="1"/>
</dbReference>
<comment type="subcellular location">
    <subcellularLocation>
        <location evidence="1 9">Cell inner membrane</location>
        <topology evidence="1 9">Multi-pass membrane protein</topology>
    </subcellularLocation>
</comment>
<feature type="transmembrane region" description="Helical" evidence="9">
    <location>
        <begin position="12"/>
        <end position="32"/>
    </location>
</feature>
<evidence type="ECO:0000259" key="10">
    <source>
        <dbReference type="PROSITE" id="PS50156"/>
    </source>
</evidence>
<dbReference type="PANTHER" id="PTHR32063">
    <property type="match status" value="1"/>
</dbReference>
<accession>A0A1X7FT82</accession>
<evidence type="ECO:0000256" key="5">
    <source>
        <dbReference type="ARBA" id="ARBA00022519"/>
    </source>
</evidence>
<dbReference type="InterPro" id="IPR027463">
    <property type="entry name" value="AcrB_DN_DC_subdom"/>
</dbReference>
<dbReference type="NCBIfam" id="NF000282">
    <property type="entry name" value="RND_permease_1"/>
    <property type="match status" value="1"/>
</dbReference>
<feature type="transmembrane region" description="Helical" evidence="9">
    <location>
        <begin position="397"/>
        <end position="419"/>
    </location>
</feature>
<feature type="transmembrane region" description="Helical" evidence="9">
    <location>
        <begin position="541"/>
        <end position="563"/>
    </location>
</feature>
<dbReference type="NCBIfam" id="TIGR00915">
    <property type="entry name" value="2A0602"/>
    <property type="match status" value="1"/>
</dbReference>
<dbReference type="Gene3D" id="1.20.1640.10">
    <property type="entry name" value="Multidrug efflux transporter AcrB transmembrane domain"/>
    <property type="match status" value="2"/>
</dbReference>
<dbReference type="Gene3D" id="3.30.70.1440">
    <property type="entry name" value="Multidrug efflux transporter AcrB pore domain"/>
    <property type="match status" value="1"/>
</dbReference>
<sequence length="1063" mass="114050">MRLAHFCVDRPIFASVLSILIVLIGIAGYAILPVAQYPEIAPPTVVVNAQYPGASAQVISNTVATPLEQEINGVENMLYMSSQATGDGQLTITVTFELGTNIDAAQVLVQNRVAVAEPRLPEEVRRLGVTVRKTSPDIMMIIQLFSPDDSRDQLYLSNYGTLRIRDALLRVRGVGDVRMPTARDYSMVVWLDPDHVAARNLTAGEVVAALRAQNVQVAAGVVNQPPVPTTGAFQLNVETLGRLSDPAQFEDIIVRTDPAGRVTRVRDIARVEVTAQTYRADASFNGRPSLPIQVLQQPGSNALDTAERVAEEMRRLGEQMPSGVGYEIAFNPTQFIAQSVAEVYRTLGEAVILVVVVVVLFLQSWRAAIIPIAAIPISLIGTFAVMAALGYSLNTLSLLAMVLAIGIVVDDAIVVVENIERHLRRGLSPREAAHRSMDEISGALIAIALVLSAVFVPAAFVSGISGQFFRQFAVTIASATIISAFVSLTLSPALGALLLKPHEHHAQGAGGRLRWVRRGISAFNTGFDRLSLGYGAMTRRLLRLGSLTLIPYAGLLALTAYQFERAPRGFIPELDQGYFIVAVQLPPGSALSRTQDVMTDLSNRIMGMDGVAHVIAVAGLDGATFTNASNTGVAFVPLQPFADRASRNLSVDAIMAAVPRQAAGLTEAVIIPIKPPAVRGMGNAGGFRMMVQDRIGSTPAELESVIRAITAEAARHREVARVFSPFNTATPTLYADIDRVKSEMLGVPASRVFETLEIYLGSSYVNDFNFLGRTFQVRAQADGAFRQDPAVIADFKTRSDSGSMVPLSSVATFEERTGPYRMPRYNLASAGEVQGAAAPGVSTGAALDRMEQIAAQVLPDGYGFEWTELAFQERRANGSGLIVFAASILFVFLLLAAQYESWMLPLSVMLIVPMCLLSAVTGILIASMDVNILAQIGFIVLIGLAAKNAILIIEFARQREEEGADPVEAAAEGARVRLRPIIMTSLAFILGVMPLVFAVGAGAELRQVLGVAVFAGMIGVTLFGLIFTPAFYVICRKLAARFGTRQVAVQHAAPATLPGQHDR</sequence>
<feature type="transmembrane region" description="Helical" evidence="9">
    <location>
        <begin position="440"/>
        <end position="460"/>
    </location>
</feature>
<feature type="domain" description="SSD" evidence="10">
    <location>
        <begin position="368"/>
        <end position="497"/>
    </location>
</feature>
<protein>
    <recommendedName>
        <fullName evidence="9">Efflux pump membrane transporter</fullName>
    </recommendedName>
</protein>
<name>A0A1X7FT82_9HYPH</name>
<evidence type="ECO:0000256" key="9">
    <source>
        <dbReference type="RuleBase" id="RU364070"/>
    </source>
</evidence>
<dbReference type="InterPro" id="IPR004764">
    <property type="entry name" value="MdtF-like"/>
</dbReference>
<dbReference type="PRINTS" id="PR00702">
    <property type="entry name" value="ACRIFLAVINRP"/>
</dbReference>
<dbReference type="GO" id="GO:0009636">
    <property type="term" value="P:response to toxic substance"/>
    <property type="evidence" value="ECO:0007669"/>
    <property type="project" value="UniProtKB-ARBA"/>
</dbReference>
<dbReference type="AlphaFoldDB" id="A0A1X7FT82"/>
<feature type="transmembrane region" description="Helical" evidence="9">
    <location>
        <begin position="932"/>
        <end position="953"/>
    </location>
</feature>
<feature type="transmembrane region" description="Helical" evidence="9">
    <location>
        <begin position="472"/>
        <end position="499"/>
    </location>
</feature>
<dbReference type="Gene3D" id="3.30.2090.10">
    <property type="entry name" value="Multidrug efflux transporter AcrB TolC docking domain, DN and DC subdomains"/>
    <property type="match status" value="2"/>
</dbReference>
<dbReference type="SUPFAM" id="SSF82693">
    <property type="entry name" value="Multidrug efflux transporter AcrB pore domain, PN1, PN2, PC1 and PC2 subdomains"/>
    <property type="match status" value="4"/>
</dbReference>
<evidence type="ECO:0000256" key="4">
    <source>
        <dbReference type="ARBA" id="ARBA00022475"/>
    </source>
</evidence>
<keyword evidence="3 9" id="KW-0813">Transport</keyword>
<keyword evidence="12" id="KW-1185">Reference proteome</keyword>
<evidence type="ECO:0000313" key="11">
    <source>
        <dbReference type="EMBL" id="SMF58392.1"/>
    </source>
</evidence>
<dbReference type="Gene3D" id="3.30.70.1430">
    <property type="entry name" value="Multidrug efflux transporter AcrB pore domain"/>
    <property type="match status" value="2"/>
</dbReference>
<dbReference type="STRING" id="464029.SAMN02982989_0778"/>
<feature type="transmembrane region" description="Helical" evidence="9">
    <location>
        <begin position="343"/>
        <end position="362"/>
    </location>
</feature>
<evidence type="ECO:0000256" key="7">
    <source>
        <dbReference type="ARBA" id="ARBA00022989"/>
    </source>
</evidence>
<dbReference type="EMBL" id="FXAF01000008">
    <property type="protein sequence ID" value="SMF58392.1"/>
    <property type="molecule type" value="Genomic_DNA"/>
</dbReference>
<feature type="transmembrane region" description="Helical" evidence="9">
    <location>
        <begin position="878"/>
        <end position="897"/>
    </location>
</feature>
<dbReference type="InterPro" id="IPR001036">
    <property type="entry name" value="Acrflvin-R"/>
</dbReference>
<dbReference type="PROSITE" id="PS50156">
    <property type="entry name" value="SSD"/>
    <property type="match status" value="1"/>
</dbReference>
<evidence type="ECO:0000313" key="12">
    <source>
        <dbReference type="Proteomes" id="UP000192903"/>
    </source>
</evidence>
<proteinExistence type="inferred from homology"/>
<dbReference type="FunFam" id="1.20.1640.10:FF:000001">
    <property type="entry name" value="Efflux pump membrane transporter"/>
    <property type="match status" value="1"/>
</dbReference>
<evidence type="ECO:0000256" key="2">
    <source>
        <dbReference type="ARBA" id="ARBA00010942"/>
    </source>
</evidence>
<dbReference type="PANTHER" id="PTHR32063:SF11">
    <property type="entry name" value="CATION OR DRUG EFFLUX SYSTEM PROTEIN"/>
    <property type="match status" value="1"/>
</dbReference>
<keyword evidence="8 9" id="KW-0472">Membrane</keyword>
<dbReference type="FunFam" id="3.30.70.1430:FF:000001">
    <property type="entry name" value="Efflux pump membrane transporter"/>
    <property type="match status" value="1"/>
</dbReference>
<dbReference type="RefSeq" id="WP_085423693.1">
    <property type="nucleotide sequence ID" value="NZ_FXAF01000008.1"/>
</dbReference>
<organism evidence="11 12">
    <name type="scientific">Xaviernesmea oryzae</name>
    <dbReference type="NCBI Taxonomy" id="464029"/>
    <lineage>
        <taxon>Bacteria</taxon>
        <taxon>Pseudomonadati</taxon>
        <taxon>Pseudomonadota</taxon>
        <taxon>Alphaproteobacteria</taxon>
        <taxon>Hyphomicrobiales</taxon>
        <taxon>Rhizobiaceae</taxon>
        <taxon>Rhizobium/Agrobacterium group</taxon>
        <taxon>Xaviernesmea</taxon>
    </lineage>
</organism>
<dbReference type="Gene3D" id="3.30.70.1320">
    <property type="entry name" value="Multidrug efflux transporter AcrB pore domain like"/>
    <property type="match status" value="1"/>
</dbReference>
<feature type="transmembrane region" description="Helical" evidence="9">
    <location>
        <begin position="369"/>
        <end position="391"/>
    </location>
</feature>
<dbReference type="GO" id="GO:0015562">
    <property type="term" value="F:efflux transmembrane transporter activity"/>
    <property type="evidence" value="ECO:0007669"/>
    <property type="project" value="InterPro"/>
</dbReference>
<keyword evidence="7 9" id="KW-1133">Transmembrane helix</keyword>
<keyword evidence="4" id="KW-1003">Cell membrane</keyword>
<keyword evidence="6 9" id="KW-0812">Transmembrane</keyword>
<dbReference type="SUPFAM" id="SSF82866">
    <property type="entry name" value="Multidrug efflux transporter AcrB transmembrane domain"/>
    <property type="match status" value="2"/>
</dbReference>
<dbReference type="OrthoDB" id="9807350at2"/>
<dbReference type="SUPFAM" id="SSF82714">
    <property type="entry name" value="Multidrug efflux transporter AcrB TolC docking domain, DN and DC subdomains"/>
    <property type="match status" value="2"/>
</dbReference>
<evidence type="ECO:0000256" key="1">
    <source>
        <dbReference type="ARBA" id="ARBA00004429"/>
    </source>
</evidence>
<dbReference type="InterPro" id="IPR000731">
    <property type="entry name" value="SSD"/>
</dbReference>
<feature type="transmembrane region" description="Helical" evidence="9">
    <location>
        <begin position="1009"/>
        <end position="1035"/>
    </location>
</feature>
<gene>
    <name evidence="11" type="ORF">SAMN02982989_0778</name>
</gene>
<dbReference type="Proteomes" id="UP000192903">
    <property type="component" value="Unassembled WGS sequence"/>
</dbReference>
<keyword evidence="5 9" id="KW-0997">Cell inner membrane</keyword>
<evidence type="ECO:0000256" key="8">
    <source>
        <dbReference type="ARBA" id="ARBA00023136"/>
    </source>
</evidence>
<feature type="transmembrane region" description="Helical" evidence="9">
    <location>
        <begin position="904"/>
        <end position="926"/>
    </location>
</feature>
<dbReference type="GO" id="GO:0042910">
    <property type="term" value="F:xenobiotic transmembrane transporter activity"/>
    <property type="evidence" value="ECO:0007669"/>
    <property type="project" value="TreeGrafter"/>
</dbReference>
<reference evidence="12" key="1">
    <citation type="submission" date="2017-04" db="EMBL/GenBank/DDBJ databases">
        <authorList>
            <person name="Varghese N."/>
            <person name="Submissions S."/>
        </authorList>
    </citation>
    <scope>NUCLEOTIDE SEQUENCE [LARGE SCALE GENOMIC DNA]</scope>
    <source>
        <strain evidence="12">B4P</strain>
    </source>
</reference>
<evidence type="ECO:0000256" key="6">
    <source>
        <dbReference type="ARBA" id="ARBA00022692"/>
    </source>
</evidence>